<feature type="compositionally biased region" description="Polar residues" evidence="1">
    <location>
        <begin position="34"/>
        <end position="46"/>
    </location>
</feature>
<feature type="region of interest" description="Disordered" evidence="1">
    <location>
        <begin position="80"/>
        <end position="120"/>
    </location>
</feature>
<name>A0AAD1Y6I9_EUPCR</name>
<sequence>MFFRRKAQPESSMEDISSAEERKDNILYEKENRVSQSVMLNRYSTTSKDQEESSHEDDKKEKTYSSVELDEMPKRYYEYFSRSELESSSTGGSGVEQEESEYEDTEGEDAEGEDTEGEDAQSVFTHSNISGITSNNQCKSKILTLQHTLNLFFPKRFGLQSLRPSKPTLERSQRLCQCLVP</sequence>
<evidence type="ECO:0000313" key="2">
    <source>
        <dbReference type="EMBL" id="CAI2385710.1"/>
    </source>
</evidence>
<dbReference type="Proteomes" id="UP001295684">
    <property type="component" value="Unassembled WGS sequence"/>
</dbReference>
<feature type="compositionally biased region" description="Basic and acidic residues" evidence="1">
    <location>
        <begin position="19"/>
        <end position="33"/>
    </location>
</feature>
<proteinExistence type="predicted"/>
<organism evidence="2 3">
    <name type="scientific">Euplotes crassus</name>
    <dbReference type="NCBI Taxonomy" id="5936"/>
    <lineage>
        <taxon>Eukaryota</taxon>
        <taxon>Sar</taxon>
        <taxon>Alveolata</taxon>
        <taxon>Ciliophora</taxon>
        <taxon>Intramacronucleata</taxon>
        <taxon>Spirotrichea</taxon>
        <taxon>Hypotrichia</taxon>
        <taxon>Euplotida</taxon>
        <taxon>Euplotidae</taxon>
        <taxon>Moneuplotes</taxon>
    </lineage>
</organism>
<comment type="caution">
    <text evidence="2">The sequence shown here is derived from an EMBL/GenBank/DDBJ whole genome shotgun (WGS) entry which is preliminary data.</text>
</comment>
<feature type="compositionally biased region" description="Acidic residues" evidence="1">
    <location>
        <begin position="96"/>
        <end position="119"/>
    </location>
</feature>
<gene>
    <name evidence="2" type="ORF">ECRASSUSDP1_LOCUS27292</name>
</gene>
<dbReference type="EMBL" id="CAMPGE010028156">
    <property type="protein sequence ID" value="CAI2385710.1"/>
    <property type="molecule type" value="Genomic_DNA"/>
</dbReference>
<evidence type="ECO:0000313" key="3">
    <source>
        <dbReference type="Proteomes" id="UP001295684"/>
    </source>
</evidence>
<feature type="compositionally biased region" description="Basic and acidic residues" evidence="1">
    <location>
        <begin position="48"/>
        <end position="63"/>
    </location>
</feature>
<evidence type="ECO:0000256" key="1">
    <source>
        <dbReference type="SAM" id="MobiDB-lite"/>
    </source>
</evidence>
<feature type="region of interest" description="Disordered" evidence="1">
    <location>
        <begin position="1"/>
        <end position="68"/>
    </location>
</feature>
<accession>A0AAD1Y6I9</accession>
<keyword evidence="3" id="KW-1185">Reference proteome</keyword>
<protein>
    <submittedName>
        <fullName evidence="2">Uncharacterized protein</fullName>
    </submittedName>
</protein>
<dbReference type="AlphaFoldDB" id="A0AAD1Y6I9"/>
<reference evidence="2" key="1">
    <citation type="submission" date="2023-07" db="EMBL/GenBank/DDBJ databases">
        <authorList>
            <consortium name="AG Swart"/>
            <person name="Singh M."/>
            <person name="Singh A."/>
            <person name="Seah K."/>
            <person name="Emmerich C."/>
        </authorList>
    </citation>
    <scope>NUCLEOTIDE SEQUENCE</scope>
    <source>
        <strain evidence="2">DP1</strain>
    </source>
</reference>